<reference evidence="12 13" key="1">
    <citation type="journal article" date="2015" name="Genome Announc.">
        <title>Draft Genome Sequence of Filamentous Marine Cyanobacterium Lyngbya confervoides Strain BDU141951.</title>
        <authorList>
            <person name="Chandrababunaidu M.M."/>
            <person name="Sen D."/>
            <person name="Tripathy S."/>
        </authorList>
    </citation>
    <scope>NUCLEOTIDE SEQUENCE [LARGE SCALE GENOMIC DNA]</scope>
    <source>
        <strain evidence="12 13">BDU141951</strain>
    </source>
</reference>
<proteinExistence type="predicted"/>
<dbReference type="InterPro" id="IPR050352">
    <property type="entry name" value="ABCG_transporters"/>
</dbReference>
<evidence type="ECO:0000256" key="1">
    <source>
        <dbReference type="ARBA" id="ARBA00004141"/>
    </source>
</evidence>
<feature type="transmembrane region" description="Helical" evidence="10">
    <location>
        <begin position="377"/>
        <end position="398"/>
    </location>
</feature>
<comment type="subcellular location">
    <subcellularLocation>
        <location evidence="1">Membrane</location>
        <topology evidence="1">Multi-pass membrane protein</topology>
    </subcellularLocation>
</comment>
<dbReference type="PANTHER" id="PTHR48041:SF139">
    <property type="entry name" value="PROTEIN SCARLET"/>
    <property type="match status" value="1"/>
</dbReference>
<dbReference type="PROSITE" id="PS00211">
    <property type="entry name" value="ABC_TRANSPORTER_1"/>
    <property type="match status" value="1"/>
</dbReference>
<dbReference type="InterPro" id="IPR003593">
    <property type="entry name" value="AAA+_ATPase"/>
</dbReference>
<evidence type="ECO:0000256" key="10">
    <source>
        <dbReference type="SAM" id="Phobius"/>
    </source>
</evidence>
<dbReference type="SMART" id="SM00382">
    <property type="entry name" value="AAA"/>
    <property type="match status" value="1"/>
</dbReference>
<comment type="caution">
    <text evidence="12">The sequence shown here is derived from an EMBL/GenBank/DDBJ whole genome shotgun (WGS) entry which is preliminary data.</text>
</comment>
<dbReference type="InterPro" id="IPR013525">
    <property type="entry name" value="ABC2_TM"/>
</dbReference>
<dbReference type="Pfam" id="PF00005">
    <property type="entry name" value="ABC_tran"/>
    <property type="match status" value="1"/>
</dbReference>
<dbReference type="RefSeq" id="WP_166277552.1">
    <property type="nucleotide sequence ID" value="NZ_JTHE03000109.1"/>
</dbReference>
<feature type="transmembrane region" description="Helical" evidence="10">
    <location>
        <begin position="410"/>
        <end position="436"/>
    </location>
</feature>
<dbReference type="PANTHER" id="PTHR48041">
    <property type="entry name" value="ABC TRANSPORTER G FAMILY MEMBER 28"/>
    <property type="match status" value="1"/>
</dbReference>
<dbReference type="Gene3D" id="3.40.50.300">
    <property type="entry name" value="P-loop containing nucleotide triphosphate hydrolases"/>
    <property type="match status" value="1"/>
</dbReference>
<dbReference type="InterPro" id="IPR017871">
    <property type="entry name" value="ABC_transporter-like_CS"/>
</dbReference>
<evidence type="ECO:0000313" key="12">
    <source>
        <dbReference type="EMBL" id="MCM1984975.1"/>
    </source>
</evidence>
<keyword evidence="7 10" id="KW-0472">Membrane</keyword>
<evidence type="ECO:0000256" key="9">
    <source>
        <dbReference type="SAM" id="MobiDB-lite"/>
    </source>
</evidence>
<gene>
    <name evidence="12" type="ORF">QQ91_0019325</name>
</gene>
<dbReference type="GO" id="GO:0016020">
    <property type="term" value="C:membrane"/>
    <property type="evidence" value="ECO:0007669"/>
    <property type="project" value="UniProtKB-SubCell"/>
</dbReference>
<evidence type="ECO:0000256" key="8">
    <source>
        <dbReference type="SAM" id="Coils"/>
    </source>
</evidence>
<dbReference type="GO" id="GO:0005524">
    <property type="term" value="F:ATP binding"/>
    <property type="evidence" value="ECO:0007669"/>
    <property type="project" value="UniProtKB-KW"/>
</dbReference>
<protein>
    <submittedName>
        <fullName evidence="12">ATP-binding cassette domain-containing protein</fullName>
    </submittedName>
</protein>
<dbReference type="InterPro" id="IPR027417">
    <property type="entry name" value="P-loop_NTPase"/>
</dbReference>
<sequence>MTNPKANLSEISLASWNYPPFLLDAQGLTQTVGRGQILLNNISLTIQSEEFVGIVGVSGAGKTTLLNALSGYRPAKQGKVYVNGQDLYKNFSTFRAELGYVPQDDIIHQDLTVYQAFDFSAQLRLSPSLSGRERTRQIQSVLADLELTHRQHTLVRKLSGGQRKRVSIGVELLTKPRLFFLDEATSGLDPGTEYQLMLLLRRLADEGRIVLLNTHTTKNIKLCDKVAFLAKGGRLVYFGPPADALEHFSVDHFDEIYIRIDEELAARNWQKQYFQSSAYQKYVVEPQKNVQNLSLNSTISTRKKTGFIPKIKSNQLGVWLRQLAILSHRNLTLLLQDHSSLILTILVAPMLGGLDLLMVRRNIFDPWKGDSGQSLTLMFIACLIAVLTGSLATMREIVKESEIYRRERMIGLYIIPYILSKIWLCIVIAVYQSAIFWVTKIYLVELPNNGVDVQALALYFTLFLSTLGGMIMGLLISSLSASQNAAPLLTILFLVPQITFAGAIFPLTAFGPPGLWISRLTLTRWSYESMVTLSGLGQNVANDPCWQRPEEERQSWSESEKESCQCLGPHLFERCTFPGLHKEFDPAVDRPEPIKPNDLAEPPQTPDSFFGPEAETFRDDLEVYRKNVKIYKQEMEQWRQELSSWQEQRGKALAAGEALITRVHRTQGQSFGVDVRKHWGRLAALISGMLGLLVFVQRQKDIL</sequence>
<feature type="region of interest" description="Disordered" evidence="9">
    <location>
        <begin position="588"/>
        <end position="612"/>
    </location>
</feature>
<name>A0ABD4T916_9CYAN</name>
<keyword evidence="6 10" id="KW-1133">Transmembrane helix</keyword>
<keyword evidence="4" id="KW-0547">Nucleotide-binding</keyword>
<dbReference type="InterPro" id="IPR003439">
    <property type="entry name" value="ABC_transporter-like_ATP-bd"/>
</dbReference>
<evidence type="ECO:0000259" key="11">
    <source>
        <dbReference type="PROSITE" id="PS50893"/>
    </source>
</evidence>
<evidence type="ECO:0000256" key="5">
    <source>
        <dbReference type="ARBA" id="ARBA00022840"/>
    </source>
</evidence>
<feature type="transmembrane region" description="Helical" evidence="10">
    <location>
        <begin position="456"/>
        <end position="476"/>
    </location>
</feature>
<evidence type="ECO:0000313" key="13">
    <source>
        <dbReference type="Proteomes" id="UP000031561"/>
    </source>
</evidence>
<dbReference type="EMBL" id="JTHE03000109">
    <property type="protein sequence ID" value="MCM1984975.1"/>
    <property type="molecule type" value="Genomic_DNA"/>
</dbReference>
<keyword evidence="2" id="KW-0813">Transport</keyword>
<feature type="transmembrane region" description="Helical" evidence="10">
    <location>
        <begin position="488"/>
        <end position="510"/>
    </location>
</feature>
<evidence type="ECO:0000256" key="7">
    <source>
        <dbReference type="ARBA" id="ARBA00023136"/>
    </source>
</evidence>
<evidence type="ECO:0000256" key="6">
    <source>
        <dbReference type="ARBA" id="ARBA00022989"/>
    </source>
</evidence>
<organism evidence="12 13">
    <name type="scientific">Lyngbya confervoides BDU141951</name>
    <dbReference type="NCBI Taxonomy" id="1574623"/>
    <lineage>
        <taxon>Bacteria</taxon>
        <taxon>Bacillati</taxon>
        <taxon>Cyanobacteriota</taxon>
        <taxon>Cyanophyceae</taxon>
        <taxon>Oscillatoriophycideae</taxon>
        <taxon>Oscillatoriales</taxon>
        <taxon>Microcoleaceae</taxon>
        <taxon>Lyngbya</taxon>
    </lineage>
</organism>
<keyword evidence="13" id="KW-1185">Reference proteome</keyword>
<keyword evidence="3 10" id="KW-0812">Transmembrane</keyword>
<dbReference type="Pfam" id="PF01061">
    <property type="entry name" value="ABC2_membrane"/>
    <property type="match status" value="1"/>
</dbReference>
<dbReference type="SUPFAM" id="SSF52540">
    <property type="entry name" value="P-loop containing nucleoside triphosphate hydrolases"/>
    <property type="match status" value="1"/>
</dbReference>
<accession>A0ABD4T916</accession>
<dbReference type="Proteomes" id="UP000031561">
    <property type="component" value="Unassembled WGS sequence"/>
</dbReference>
<evidence type="ECO:0000256" key="2">
    <source>
        <dbReference type="ARBA" id="ARBA00022448"/>
    </source>
</evidence>
<dbReference type="AlphaFoldDB" id="A0ABD4T916"/>
<keyword evidence="8" id="KW-0175">Coiled coil</keyword>
<evidence type="ECO:0000256" key="3">
    <source>
        <dbReference type="ARBA" id="ARBA00022692"/>
    </source>
</evidence>
<feature type="domain" description="ABC transporter" evidence="11">
    <location>
        <begin position="23"/>
        <end position="257"/>
    </location>
</feature>
<evidence type="ECO:0000256" key="4">
    <source>
        <dbReference type="ARBA" id="ARBA00022741"/>
    </source>
</evidence>
<feature type="transmembrane region" description="Helical" evidence="10">
    <location>
        <begin position="339"/>
        <end position="357"/>
    </location>
</feature>
<keyword evidence="5 12" id="KW-0067">ATP-binding</keyword>
<feature type="coiled-coil region" evidence="8">
    <location>
        <begin position="614"/>
        <end position="648"/>
    </location>
</feature>
<dbReference type="PROSITE" id="PS50893">
    <property type="entry name" value="ABC_TRANSPORTER_2"/>
    <property type="match status" value="1"/>
</dbReference>